<evidence type="ECO:0000313" key="1">
    <source>
        <dbReference type="EMBL" id="TDZ33640.1"/>
    </source>
</evidence>
<dbReference type="PANTHER" id="PTHR42034:SF1">
    <property type="entry name" value="CONDENSATION DOMAIN-CONTAINING PROTEIN"/>
    <property type="match status" value="1"/>
</dbReference>
<accession>A0A4R8Q8Q1</accession>
<dbReference type="Gene3D" id="3.30.559.30">
    <property type="entry name" value="Nonribosomal peptide synthetase, condensation domain"/>
    <property type="match status" value="1"/>
</dbReference>
<keyword evidence="2" id="KW-1185">Reference proteome</keyword>
<evidence type="ECO:0000313" key="2">
    <source>
        <dbReference type="Proteomes" id="UP000295083"/>
    </source>
</evidence>
<dbReference type="SUPFAM" id="SSF52777">
    <property type="entry name" value="CoA-dependent acyltransferases"/>
    <property type="match status" value="1"/>
</dbReference>
<protein>
    <submittedName>
        <fullName evidence="1">Uncharacterized protein</fullName>
    </submittedName>
</protein>
<organism evidence="1 2">
    <name type="scientific">Colletotrichum spinosum</name>
    <dbReference type="NCBI Taxonomy" id="1347390"/>
    <lineage>
        <taxon>Eukaryota</taxon>
        <taxon>Fungi</taxon>
        <taxon>Dikarya</taxon>
        <taxon>Ascomycota</taxon>
        <taxon>Pezizomycotina</taxon>
        <taxon>Sordariomycetes</taxon>
        <taxon>Hypocreomycetidae</taxon>
        <taxon>Glomerellales</taxon>
        <taxon>Glomerellaceae</taxon>
        <taxon>Colletotrichum</taxon>
        <taxon>Colletotrichum orbiculare species complex</taxon>
    </lineage>
</organism>
<name>A0A4R8Q8Q1_9PEZI</name>
<dbReference type="EMBL" id="QAPG01000061">
    <property type="protein sequence ID" value="TDZ33640.1"/>
    <property type="molecule type" value="Genomic_DNA"/>
</dbReference>
<dbReference type="PANTHER" id="PTHR42034">
    <property type="entry name" value="CHROMOSOME 7, WHOLE GENOME SHOTGUN SEQUENCE-RELATED"/>
    <property type="match status" value="1"/>
</dbReference>
<reference evidence="1 2" key="1">
    <citation type="submission" date="2018-11" db="EMBL/GenBank/DDBJ databases">
        <title>Genome sequence and assembly of Colletotrichum spinosum.</title>
        <authorList>
            <person name="Gan P."/>
            <person name="Shirasu K."/>
        </authorList>
    </citation>
    <scope>NUCLEOTIDE SEQUENCE [LARGE SCALE GENOMIC DNA]</scope>
    <source>
        <strain evidence="1 2">CBS 515.97</strain>
    </source>
</reference>
<proteinExistence type="predicted"/>
<dbReference type="AlphaFoldDB" id="A0A4R8Q8Q1"/>
<sequence length="458" mass="50725">MGGSIPTAEDLHPCEWRSASLNHYVREQDTREKLVMRQVKSVPGHINYYLIFSVKLHHPSSGFDPETRIRQAWAMLRCAQPSVGVVTAGTKVHFTAVDRDELGVWIADTFFIHPSAESAASLSATIKPNRAMQLHYLPRSKEIILCSSHERVDGLGMIMLLDKICHYFAFPSAPRLAGQADRLSPPLDIAADVGTASPRVWDKARTMLQAWQVNAARSLHIIADRPGPASSTVDTVRLELSTLESASLVSLSKASKVSVNDLMNGLVVMAAKEYAGVKECNWLGGVISNARKLCKHPYNTAEHACNVCFAAIPAYVEHVGSALDFARRIKLQRVAFQKDPEALQLLQPMLAMTGDPTDKVQQSQPQANSRCQVEYSGLGNVDELLRHTHGEVQVEDFWLTVGHCGSSIGVYGYFYRKRLNFTLSYNNGFHSRERMSRLLDTLKNVVKDCGGCRVLALL</sequence>
<comment type="caution">
    <text evidence="1">The sequence shown here is derived from an EMBL/GenBank/DDBJ whole genome shotgun (WGS) entry which is preliminary data.</text>
</comment>
<dbReference type="Gene3D" id="3.30.559.10">
    <property type="entry name" value="Chloramphenicol acetyltransferase-like domain"/>
    <property type="match status" value="1"/>
</dbReference>
<dbReference type="InterPro" id="IPR023213">
    <property type="entry name" value="CAT-like_dom_sf"/>
</dbReference>
<dbReference type="Proteomes" id="UP000295083">
    <property type="component" value="Unassembled WGS sequence"/>
</dbReference>
<gene>
    <name evidence="1" type="ORF">C8035_v010645</name>
</gene>